<keyword evidence="2 5" id="KW-0812">Transmembrane</keyword>
<dbReference type="Gene3D" id="1.20.58.390">
    <property type="entry name" value="Neurotransmitter-gated ion-channel transmembrane domain"/>
    <property type="match status" value="2"/>
</dbReference>
<dbReference type="InterPro" id="IPR036719">
    <property type="entry name" value="Neuro-gated_channel_TM_sf"/>
</dbReference>
<feature type="transmembrane region" description="Helical" evidence="5">
    <location>
        <begin position="262"/>
        <end position="280"/>
    </location>
</feature>
<dbReference type="CDD" id="cd18997">
    <property type="entry name" value="LGIC_ECD_nAChR"/>
    <property type="match status" value="1"/>
</dbReference>
<keyword evidence="5" id="KW-0406">Ion transport</keyword>
<gene>
    <name evidence="8" type="ORF">MAR_022357</name>
</gene>
<organism evidence="8 9">
    <name type="scientific">Mya arenaria</name>
    <name type="common">Soft-shell clam</name>
    <dbReference type="NCBI Taxonomy" id="6604"/>
    <lineage>
        <taxon>Eukaryota</taxon>
        <taxon>Metazoa</taxon>
        <taxon>Spiralia</taxon>
        <taxon>Lophotrochozoa</taxon>
        <taxon>Mollusca</taxon>
        <taxon>Bivalvia</taxon>
        <taxon>Autobranchia</taxon>
        <taxon>Heteroconchia</taxon>
        <taxon>Euheterodonta</taxon>
        <taxon>Imparidentia</taxon>
        <taxon>Neoheterodontei</taxon>
        <taxon>Myida</taxon>
        <taxon>Myoidea</taxon>
        <taxon>Myidae</taxon>
        <taxon>Mya</taxon>
    </lineage>
</organism>
<proteinExistence type="inferred from homology"/>
<evidence type="ECO:0000259" key="7">
    <source>
        <dbReference type="Pfam" id="PF02932"/>
    </source>
</evidence>
<reference evidence="8" key="1">
    <citation type="submission" date="2022-11" db="EMBL/GenBank/DDBJ databases">
        <title>Centuries of genome instability and evolution in soft-shell clam transmissible cancer (bioRxiv).</title>
        <authorList>
            <person name="Hart S.F.M."/>
            <person name="Yonemitsu M.A."/>
            <person name="Giersch R.M."/>
            <person name="Beal B.F."/>
            <person name="Arriagada G."/>
            <person name="Davis B.W."/>
            <person name="Ostrander E.A."/>
            <person name="Goff S.P."/>
            <person name="Metzger M.J."/>
        </authorList>
    </citation>
    <scope>NUCLEOTIDE SEQUENCE</scope>
    <source>
        <strain evidence="8">MELC-2E11</strain>
        <tissue evidence="8">Siphon/mantle</tissue>
    </source>
</reference>
<feature type="transmembrane region" description="Helical" evidence="5">
    <location>
        <begin position="227"/>
        <end position="250"/>
    </location>
</feature>
<feature type="transmembrane region" description="Helical" evidence="5">
    <location>
        <begin position="459"/>
        <end position="477"/>
    </location>
</feature>
<evidence type="ECO:0000256" key="5">
    <source>
        <dbReference type="RuleBase" id="RU000687"/>
    </source>
</evidence>
<dbReference type="Proteomes" id="UP001164746">
    <property type="component" value="Chromosome 3"/>
</dbReference>
<accession>A0ABY7DN67</accession>
<evidence type="ECO:0000313" key="8">
    <source>
        <dbReference type="EMBL" id="WAQ97984.1"/>
    </source>
</evidence>
<keyword evidence="5" id="KW-0407">Ion channel</keyword>
<keyword evidence="9" id="KW-1185">Reference proteome</keyword>
<evidence type="ECO:0000259" key="6">
    <source>
        <dbReference type="Pfam" id="PF02931"/>
    </source>
</evidence>
<feature type="transmembrane region" description="Helical" evidence="5">
    <location>
        <begin position="292"/>
        <end position="315"/>
    </location>
</feature>
<dbReference type="InterPro" id="IPR006029">
    <property type="entry name" value="Neurotrans-gated_channel_TM"/>
</dbReference>
<feature type="domain" description="Neurotransmitter-gated ion-channel transmembrane" evidence="7">
    <location>
        <begin position="234"/>
        <end position="474"/>
    </location>
</feature>
<dbReference type="InterPro" id="IPR036734">
    <property type="entry name" value="Neur_chan_lig-bd_sf"/>
</dbReference>
<protein>
    <submittedName>
        <fullName evidence="8">ACHA9-like protein</fullName>
    </submittedName>
</protein>
<dbReference type="EMBL" id="CP111014">
    <property type="protein sequence ID" value="WAQ97984.1"/>
    <property type="molecule type" value="Genomic_DNA"/>
</dbReference>
<evidence type="ECO:0000256" key="2">
    <source>
        <dbReference type="ARBA" id="ARBA00022692"/>
    </source>
</evidence>
<dbReference type="PRINTS" id="PR00252">
    <property type="entry name" value="NRIONCHANNEL"/>
</dbReference>
<feature type="chain" id="PRO_5044983990" evidence="5">
    <location>
        <begin position="27"/>
        <end position="480"/>
    </location>
</feature>
<dbReference type="Gene3D" id="2.70.170.10">
    <property type="entry name" value="Neurotransmitter-gated ion-channel ligand-binding domain"/>
    <property type="match status" value="1"/>
</dbReference>
<dbReference type="InterPro" id="IPR006202">
    <property type="entry name" value="Neur_chan_lig-bd"/>
</dbReference>
<dbReference type="PROSITE" id="PS00236">
    <property type="entry name" value="NEUROTR_ION_CHANNEL"/>
    <property type="match status" value="1"/>
</dbReference>
<keyword evidence="5" id="KW-0813">Transport</keyword>
<feature type="domain" description="Neurotransmitter-gated ion-channel ligand-binding" evidence="6">
    <location>
        <begin position="37"/>
        <end position="226"/>
    </location>
</feature>
<dbReference type="CDD" id="cd19051">
    <property type="entry name" value="LGIC_TM_cation"/>
    <property type="match status" value="1"/>
</dbReference>
<dbReference type="Pfam" id="PF02931">
    <property type="entry name" value="Neur_chan_LBD"/>
    <property type="match status" value="1"/>
</dbReference>
<dbReference type="SUPFAM" id="SSF63712">
    <property type="entry name" value="Nicotinic receptor ligand binding domain-like"/>
    <property type="match status" value="1"/>
</dbReference>
<sequence length="480" mass="54635">MTVKLKMDLFVILAFILCLHQTPSGAVSNQTLAKGIFDSLLTDYDVSLIPLCTSGDRVTLNIDIALRQIMELRWNDCRLQWDPTSYNNLTYVMMTYGDVWTPGVTLYDSAAEEVMFPGREDYRAYVSSSGDVTYNFPTVTKSICQVNVKYFPFDTQECSLQFGSWSYHGLDLDFVNRNSAGDLDTYIENTEWSVLRIPVERHVVYYNCCSEPYPDVTFTIVMKRRPAFYLLTMMFPCMLTSCVAALAFLLPVESGEKVSLEITVLLSLAVFLLLVSESLPPSSDDFPIIGSYFASSMVLVSLSLLQTAIVLNVFYRGTNGRRVPRWAKVVFHQYIGRVLCIPSSKVGVDDTPMHEIVNHERHPPEKRSNVEQDDNRLDDTNEIKLTNNHITMDNNSPMIKRNCVLPGFVRSKNVDGQMDGTLNLKERCLRRIVSHLEHDQSKEDVGSEWRDISNVLDRLFLVLYMLVMVITTLSFLLQAM</sequence>
<evidence type="ECO:0000256" key="4">
    <source>
        <dbReference type="ARBA" id="ARBA00023136"/>
    </source>
</evidence>
<feature type="signal peptide" evidence="5">
    <location>
        <begin position="1"/>
        <end position="26"/>
    </location>
</feature>
<dbReference type="PANTHER" id="PTHR18945">
    <property type="entry name" value="NEUROTRANSMITTER GATED ION CHANNEL"/>
    <property type="match status" value="1"/>
</dbReference>
<keyword evidence="5" id="KW-0732">Signal</keyword>
<dbReference type="Pfam" id="PF02932">
    <property type="entry name" value="Neur_chan_memb"/>
    <property type="match status" value="1"/>
</dbReference>
<keyword evidence="3 5" id="KW-1133">Transmembrane helix</keyword>
<dbReference type="InterPro" id="IPR006201">
    <property type="entry name" value="Neur_channel"/>
</dbReference>
<keyword evidence="4 5" id="KW-0472">Membrane</keyword>
<dbReference type="SUPFAM" id="SSF90112">
    <property type="entry name" value="Neurotransmitter-gated ion-channel transmembrane pore"/>
    <property type="match status" value="1"/>
</dbReference>
<evidence type="ECO:0000256" key="3">
    <source>
        <dbReference type="ARBA" id="ARBA00022989"/>
    </source>
</evidence>
<evidence type="ECO:0000256" key="1">
    <source>
        <dbReference type="ARBA" id="ARBA00004141"/>
    </source>
</evidence>
<name>A0ABY7DN67_MYAAR</name>
<evidence type="ECO:0000313" key="9">
    <source>
        <dbReference type="Proteomes" id="UP001164746"/>
    </source>
</evidence>
<dbReference type="InterPro" id="IPR038050">
    <property type="entry name" value="Neuro_actylchol_rec"/>
</dbReference>
<dbReference type="InterPro" id="IPR018000">
    <property type="entry name" value="Neurotransmitter_ion_chnl_CS"/>
</dbReference>
<comment type="subcellular location">
    <subcellularLocation>
        <location evidence="1">Membrane</location>
        <topology evidence="1">Multi-pass membrane protein</topology>
    </subcellularLocation>
</comment>
<comment type="similarity">
    <text evidence="5">Belongs to the ligand-gated ion channel (TC 1.A.9) family.</text>
</comment>